<dbReference type="Pfam" id="PF24214">
    <property type="entry name" value="Phage_H_T_join_2"/>
    <property type="match status" value="1"/>
</dbReference>
<name>A0A1B2ID20_9CAUD</name>
<evidence type="ECO:0000313" key="4">
    <source>
        <dbReference type="Proteomes" id="UP000203302"/>
    </source>
</evidence>
<dbReference type="RefSeq" id="YP_009293044.1">
    <property type="nucleotide sequence ID" value="NC_031127.1"/>
</dbReference>
<feature type="domain" description="Putative phage head-tail joining protein N-terminal" evidence="1">
    <location>
        <begin position="40"/>
        <end position="209"/>
    </location>
</feature>
<evidence type="ECO:0000313" key="3">
    <source>
        <dbReference type="EMBL" id="ANZ49158.1"/>
    </source>
</evidence>
<evidence type="ECO:0000259" key="2">
    <source>
        <dbReference type="Pfam" id="PF24215"/>
    </source>
</evidence>
<dbReference type="Pfam" id="PF24215">
    <property type="entry name" value="H_T_assoc"/>
    <property type="match status" value="1"/>
</dbReference>
<proteinExistence type="predicted"/>
<dbReference type="Proteomes" id="UP000203302">
    <property type="component" value="Segment"/>
</dbReference>
<dbReference type="KEGG" id="vg:29069198"/>
<evidence type="ECO:0000259" key="1">
    <source>
        <dbReference type="Pfam" id="PF24214"/>
    </source>
</evidence>
<dbReference type="InterPro" id="IPR057113">
    <property type="entry name" value="Phage_H_T_join_N"/>
</dbReference>
<feature type="domain" description="Putative phage head-tail joining protein C-terminal" evidence="2">
    <location>
        <begin position="220"/>
        <end position="442"/>
    </location>
</feature>
<accession>A0A1B2ID20</accession>
<dbReference type="EMBL" id="KX397368">
    <property type="protein sequence ID" value="ANZ49158.1"/>
    <property type="molecule type" value="Genomic_DNA"/>
</dbReference>
<organism evidence="3 4">
    <name type="scientific">Erwinia phage vB_EamM_Huxley</name>
    <dbReference type="NCBI Taxonomy" id="1883373"/>
    <lineage>
        <taxon>Viruses</taxon>
        <taxon>Duplodnaviria</taxon>
        <taxon>Heunggongvirae</taxon>
        <taxon>Uroviricota</taxon>
        <taxon>Caudoviricetes</taxon>
        <taxon>Chimalliviridae</taxon>
        <taxon>Machinavirus</taxon>
        <taxon>Machinavirus machina</taxon>
    </lineage>
</organism>
<protein>
    <submittedName>
        <fullName evidence="3">Putative virion structural protein</fullName>
    </submittedName>
</protein>
<gene>
    <name evidence="3" type="ORF">HUXLEY_76</name>
</gene>
<dbReference type="InterPro" id="IPR057114">
    <property type="entry name" value="Phage_H_T_join_C"/>
</dbReference>
<sequence>MLQAKGKGKTTFEPVKTEPEYLNQAQDGVKEKTNIVTEPTRTTVVDLERTPAVNLLPVVEGSSWPLLAYYRRLMGKNDPKMLFDPKQDTPVQQYDCIHYLELRVNSPLSRDQDGGNKTFTMSGSATMATSVVPNENDIFTASLGDNRVGIFNVTTTTRNSNNKVATYSIEYTLLFEMSPAHKAILDKCTAHEFYYVKERAYTGGDTLLTPNEYNAYLALGEHVKGIEETYLRRFFNEDAQTILFPDDRYGYAYDVFLAQFVRDIGLRMVGKDVRIYPHPTKPIRDIETLFTVIIAQQPLFLQDVNRKNKGLSVRSFRTMQTYNNVGWSKIAVTRYFSDDAPLRQMPAEWPKFDDFTSIDVLLEGSNETVPGFLPLTYTPYLLTDVFYNGGYSSGLEYALQQYLNKQPLSTKLALDLAKQVHKLPKTAQLYYVPLVYVLLKYAR</sequence>
<reference evidence="4" key="1">
    <citation type="submission" date="2016-06" db="EMBL/GenBank/DDBJ databases">
        <authorList>
            <person name="Berg J.A."/>
            <person name="Grossarth S.E."/>
            <person name="Jarvis T.M."/>
            <person name="Merrill B.D."/>
            <person name="Breakwell D.P."/>
            <person name="Hope S."/>
            <person name="Grose J.H."/>
        </authorList>
    </citation>
    <scope>NUCLEOTIDE SEQUENCE [LARGE SCALE GENOMIC DNA]</scope>
</reference>
<dbReference type="GeneID" id="29069198"/>
<dbReference type="OrthoDB" id="3831at10239"/>